<reference evidence="2 3" key="1">
    <citation type="submission" date="2024-11" db="EMBL/GenBank/DDBJ databases">
        <title>A near-complete genome assembly of Cinchona calisaya.</title>
        <authorList>
            <person name="Lian D.C."/>
            <person name="Zhao X.W."/>
            <person name="Wei L."/>
        </authorList>
    </citation>
    <scope>NUCLEOTIDE SEQUENCE [LARGE SCALE GENOMIC DNA]</scope>
    <source>
        <tissue evidence="2">Nenye</tissue>
    </source>
</reference>
<dbReference type="PANTHER" id="PTHR48047">
    <property type="entry name" value="GLYCOSYLTRANSFERASE"/>
    <property type="match status" value="1"/>
</dbReference>
<dbReference type="EMBL" id="JBJUIK010000011">
    <property type="protein sequence ID" value="KAL3512398.1"/>
    <property type="molecule type" value="Genomic_DNA"/>
</dbReference>
<proteinExistence type="inferred from homology"/>
<accession>A0ABD2YYP4</accession>
<dbReference type="Proteomes" id="UP001630127">
    <property type="component" value="Unassembled WGS sequence"/>
</dbReference>
<dbReference type="AlphaFoldDB" id="A0ABD2YYP4"/>
<evidence type="ECO:0000313" key="2">
    <source>
        <dbReference type="EMBL" id="KAL3512398.1"/>
    </source>
</evidence>
<organism evidence="2 3">
    <name type="scientific">Cinchona calisaya</name>
    <dbReference type="NCBI Taxonomy" id="153742"/>
    <lineage>
        <taxon>Eukaryota</taxon>
        <taxon>Viridiplantae</taxon>
        <taxon>Streptophyta</taxon>
        <taxon>Embryophyta</taxon>
        <taxon>Tracheophyta</taxon>
        <taxon>Spermatophyta</taxon>
        <taxon>Magnoliopsida</taxon>
        <taxon>eudicotyledons</taxon>
        <taxon>Gunneridae</taxon>
        <taxon>Pentapetalae</taxon>
        <taxon>asterids</taxon>
        <taxon>lamiids</taxon>
        <taxon>Gentianales</taxon>
        <taxon>Rubiaceae</taxon>
        <taxon>Cinchonoideae</taxon>
        <taxon>Cinchoneae</taxon>
        <taxon>Cinchona</taxon>
    </lineage>
</organism>
<evidence type="ECO:0000313" key="3">
    <source>
        <dbReference type="Proteomes" id="UP001630127"/>
    </source>
</evidence>
<dbReference type="PANTHER" id="PTHR48047:SF242">
    <property type="entry name" value="UDP-GLYCOSYLTRANSFERASE 89B2-LIKE"/>
    <property type="match status" value="1"/>
</dbReference>
<protein>
    <submittedName>
        <fullName evidence="2">Uncharacterized protein</fullName>
    </submittedName>
</protein>
<evidence type="ECO:0000256" key="1">
    <source>
        <dbReference type="ARBA" id="ARBA00009995"/>
    </source>
</evidence>
<name>A0ABD2YYP4_9GENT</name>
<keyword evidence="3" id="KW-1185">Reference proteome</keyword>
<sequence length="406" mass="44644">MSISGNRNVGAHVLLFPVPTMSGHTIPILDLAKKLISRVLNITVLVTPSTQHLLNSIQNQLIPHHSNSLQSLVLSIPEPLNSSMAAEIRAASERYSPILEWFQSHPSPPVAIISDFFLGWTQKLATGLNIPRIVFWPAAALPSLILNSLWENISDFVNVSNANTIFSFPNIPNSPVYPLWQIDVMSSKFKKGDPAWEFVTESFLSNYKGWCAVYSTFEQLEGVFLDAVKKEMGHHRVWGVGPFFHPPPMMISVVGPVCAAVLTSGQVGSLAAALECSGVHFIWRVNAAECGLIPQGYEDQVAGREGLANGVMILTWPIQADQFLNARFLVDDIGVAIKACEGGKQTIPEPGKLAEVFVQSIKSDHPKRELVRRLFDMAKRAAEDQGSSSKDLDALVQQLNELKFKN</sequence>
<dbReference type="SUPFAM" id="SSF53756">
    <property type="entry name" value="UDP-Glycosyltransferase/glycogen phosphorylase"/>
    <property type="match status" value="1"/>
</dbReference>
<dbReference type="Gene3D" id="3.40.50.2000">
    <property type="entry name" value="Glycogen Phosphorylase B"/>
    <property type="match status" value="3"/>
</dbReference>
<comment type="caution">
    <text evidence="2">The sequence shown here is derived from an EMBL/GenBank/DDBJ whole genome shotgun (WGS) entry which is preliminary data.</text>
</comment>
<gene>
    <name evidence="2" type="ORF">ACH5RR_025115</name>
</gene>
<comment type="similarity">
    <text evidence="1">Belongs to the UDP-glycosyltransferase family.</text>
</comment>